<sequence>MTQHTSQHNWEELDHRVKEKQPTSAQQMWGLLQDCWKSIPGEESEPGCGQVSAVLLDRPGEWAEFVPWAEMAQNSLLHSSTNISPFQCVLGYQPVLAPWHQGQTEVPVVDDWFRHADETWEAVRVHLQQAVMRQQVDADHHCSETPGLALDPKPTPPPALL</sequence>
<proteinExistence type="predicted"/>
<dbReference type="Gene3D" id="3.30.420.10">
    <property type="entry name" value="Ribonuclease H-like superfamily/Ribonuclease H"/>
    <property type="match status" value="1"/>
</dbReference>
<reference evidence="2" key="1">
    <citation type="journal article" date="2014" name="Nat. Commun.">
        <title>The rainbow trout genome provides novel insights into evolution after whole-genome duplication in vertebrates.</title>
        <authorList>
            <person name="Berthelot C."/>
            <person name="Brunet F."/>
            <person name="Chalopin D."/>
            <person name="Juanchich A."/>
            <person name="Bernard M."/>
            <person name="Noel B."/>
            <person name="Bento P."/>
            <person name="Da Silva C."/>
            <person name="Labadie K."/>
            <person name="Alberti A."/>
            <person name="Aury J.M."/>
            <person name="Louis A."/>
            <person name="Dehais P."/>
            <person name="Bardou P."/>
            <person name="Montfort J."/>
            <person name="Klopp C."/>
            <person name="Cabau C."/>
            <person name="Gaspin C."/>
            <person name="Thorgaard G.H."/>
            <person name="Boussaha M."/>
            <person name="Quillet E."/>
            <person name="Guyomard R."/>
            <person name="Galiana D."/>
            <person name="Bobe J."/>
            <person name="Volff J.N."/>
            <person name="Genet C."/>
            <person name="Wincker P."/>
            <person name="Jaillon O."/>
            <person name="Roest Crollius H."/>
            <person name="Guiguen Y."/>
        </authorList>
    </citation>
    <scope>NUCLEOTIDE SEQUENCE [LARGE SCALE GENOMIC DNA]</scope>
</reference>
<feature type="region of interest" description="Disordered" evidence="1">
    <location>
        <begin position="136"/>
        <end position="161"/>
    </location>
</feature>
<dbReference type="Proteomes" id="UP000193380">
    <property type="component" value="Unassembled WGS sequence"/>
</dbReference>
<dbReference type="STRING" id="8022.A0A060XG03"/>
<evidence type="ECO:0000256" key="1">
    <source>
        <dbReference type="SAM" id="MobiDB-lite"/>
    </source>
</evidence>
<dbReference type="AlphaFoldDB" id="A0A060XG03"/>
<dbReference type="InterPro" id="IPR036397">
    <property type="entry name" value="RNaseH_sf"/>
</dbReference>
<reference evidence="2" key="2">
    <citation type="submission" date="2014-03" db="EMBL/GenBank/DDBJ databases">
        <authorList>
            <person name="Genoscope - CEA"/>
        </authorList>
    </citation>
    <scope>NUCLEOTIDE SEQUENCE</scope>
</reference>
<organism evidence="2 3">
    <name type="scientific">Oncorhynchus mykiss</name>
    <name type="common">Rainbow trout</name>
    <name type="synonym">Salmo gairdneri</name>
    <dbReference type="NCBI Taxonomy" id="8022"/>
    <lineage>
        <taxon>Eukaryota</taxon>
        <taxon>Metazoa</taxon>
        <taxon>Chordata</taxon>
        <taxon>Craniata</taxon>
        <taxon>Vertebrata</taxon>
        <taxon>Euteleostomi</taxon>
        <taxon>Actinopterygii</taxon>
        <taxon>Neopterygii</taxon>
        <taxon>Teleostei</taxon>
        <taxon>Protacanthopterygii</taxon>
        <taxon>Salmoniformes</taxon>
        <taxon>Salmonidae</taxon>
        <taxon>Salmoninae</taxon>
        <taxon>Oncorhynchus</taxon>
    </lineage>
</organism>
<dbReference type="PaxDb" id="8022-A0A060XG03"/>
<accession>A0A060XG03</accession>
<evidence type="ECO:0000313" key="3">
    <source>
        <dbReference type="Proteomes" id="UP000193380"/>
    </source>
</evidence>
<protein>
    <submittedName>
        <fullName evidence="2">Uncharacterized protein</fullName>
    </submittedName>
</protein>
<dbReference type="GO" id="GO:0003676">
    <property type="term" value="F:nucleic acid binding"/>
    <property type="evidence" value="ECO:0007669"/>
    <property type="project" value="InterPro"/>
</dbReference>
<name>A0A060XG03_ONCMY</name>
<dbReference type="EMBL" id="FR905082">
    <property type="protein sequence ID" value="CDQ75785.1"/>
    <property type="molecule type" value="Genomic_DNA"/>
</dbReference>
<gene>
    <name evidence="2" type="ORF">GSONMT00017041001</name>
</gene>
<evidence type="ECO:0000313" key="2">
    <source>
        <dbReference type="EMBL" id="CDQ75785.1"/>
    </source>
</evidence>